<evidence type="ECO:0000313" key="4">
    <source>
        <dbReference type="Proteomes" id="UP000199341"/>
    </source>
</evidence>
<dbReference type="InterPro" id="IPR019692">
    <property type="entry name" value="CFP-6_PH"/>
</dbReference>
<dbReference type="RefSeq" id="WP_107408863.1">
    <property type="nucleotide sequence ID" value="NZ_FNIE01000004.1"/>
</dbReference>
<name>A0A1H0B542_9ACTN</name>
<evidence type="ECO:0000313" key="3">
    <source>
        <dbReference type="EMBL" id="SDN40724.1"/>
    </source>
</evidence>
<keyword evidence="4" id="KW-1185">Reference proteome</keyword>
<feature type="compositionally biased region" description="Low complexity" evidence="1">
    <location>
        <begin position="224"/>
        <end position="246"/>
    </location>
</feature>
<dbReference type="EMBL" id="FNIE01000004">
    <property type="protein sequence ID" value="SDN40724.1"/>
    <property type="molecule type" value="Genomic_DNA"/>
</dbReference>
<sequence length="257" mass="27592">MRFLVKLVFDERGVTIQRVVRRRRFAWADIAGLVYSERRSGVVNGPPTYHLRLVLRGQEPPLGRFLTQVQRQDYCNGPVLMALATLDDDGESKGDHQRRRVLEELARHGFPAPAARPWEFRTPRFSARAVTAAVAMDLRGTHAVAVRHGAEVSAEEEPLLARTLPELAAANGGADTTLREPDFVSFFFEDPAAADDAAAFLAAAREVVPSHWGVTPGTLPADDGPPSGSAVVAVPRAVGPAGTAPAAGPPAVEPDAR</sequence>
<accession>A0A1H0B542</accession>
<dbReference type="Proteomes" id="UP000199341">
    <property type="component" value="Unassembled WGS sequence"/>
</dbReference>
<dbReference type="Pfam" id="PF10756">
    <property type="entry name" value="bPH_6"/>
    <property type="match status" value="1"/>
</dbReference>
<organism evidence="3 4">
    <name type="scientific">Actinacidiphila guanduensis</name>
    <dbReference type="NCBI Taxonomy" id="310781"/>
    <lineage>
        <taxon>Bacteria</taxon>
        <taxon>Bacillati</taxon>
        <taxon>Actinomycetota</taxon>
        <taxon>Actinomycetes</taxon>
        <taxon>Kitasatosporales</taxon>
        <taxon>Streptomycetaceae</taxon>
        <taxon>Actinacidiphila</taxon>
    </lineage>
</organism>
<dbReference type="AlphaFoldDB" id="A0A1H0B542"/>
<protein>
    <submittedName>
        <fullName evidence="3">PH domain-containing protein</fullName>
    </submittedName>
</protein>
<feature type="compositionally biased region" description="Pro residues" evidence="1">
    <location>
        <begin position="247"/>
        <end position="257"/>
    </location>
</feature>
<proteinExistence type="predicted"/>
<evidence type="ECO:0000259" key="2">
    <source>
        <dbReference type="Pfam" id="PF10756"/>
    </source>
</evidence>
<evidence type="ECO:0000256" key="1">
    <source>
        <dbReference type="SAM" id="MobiDB-lite"/>
    </source>
</evidence>
<feature type="region of interest" description="Disordered" evidence="1">
    <location>
        <begin position="218"/>
        <end position="257"/>
    </location>
</feature>
<gene>
    <name evidence="3" type="ORF">SAMN05216259_10452</name>
</gene>
<reference evidence="3 4" key="1">
    <citation type="submission" date="2016-10" db="EMBL/GenBank/DDBJ databases">
        <authorList>
            <person name="de Groot N.N."/>
        </authorList>
    </citation>
    <scope>NUCLEOTIDE SEQUENCE [LARGE SCALE GENOMIC DNA]</scope>
    <source>
        <strain evidence="3 4">CGMCC 4.2022</strain>
    </source>
</reference>
<feature type="domain" description="Low molecular weight protein antigen 6 PH" evidence="2">
    <location>
        <begin position="6"/>
        <end position="39"/>
    </location>
</feature>
<dbReference type="OrthoDB" id="4316883at2"/>